<name>A0A9D1VBC0_9BACT</name>
<comment type="caution">
    <text evidence="2">The sequence shown here is derived from an EMBL/GenBank/DDBJ whole genome shotgun (WGS) entry which is preliminary data.</text>
</comment>
<accession>A0A9D1VBC0</accession>
<sequence length="146" mass="16396">MMRRVRSSLPHIGFPIIVTAGINLFLLLCAIVLFSNHLTPSYGVRVYPARTHYGIGSYDRDNLRIITIMPGNSPRFFVDSTEIQGGFEGVERLFTEWDCPNPSQLNVIVNADEAVTFGVLQRLMDMVLDHGFTAHVAGRPDLLNYE</sequence>
<feature type="transmembrane region" description="Helical" evidence="1">
    <location>
        <begin position="12"/>
        <end position="34"/>
    </location>
</feature>
<reference evidence="2" key="2">
    <citation type="submission" date="2021-04" db="EMBL/GenBank/DDBJ databases">
        <authorList>
            <person name="Gilroy R."/>
        </authorList>
    </citation>
    <scope>NUCLEOTIDE SEQUENCE</scope>
    <source>
        <strain evidence="2">14975</strain>
    </source>
</reference>
<organism evidence="2 3">
    <name type="scientific">Candidatus Akkermansia intestinigallinarum</name>
    <dbReference type="NCBI Taxonomy" id="2838431"/>
    <lineage>
        <taxon>Bacteria</taxon>
        <taxon>Pseudomonadati</taxon>
        <taxon>Verrucomicrobiota</taxon>
        <taxon>Verrucomicrobiia</taxon>
        <taxon>Verrucomicrobiales</taxon>
        <taxon>Akkermansiaceae</taxon>
        <taxon>Akkermansia</taxon>
    </lineage>
</organism>
<keyword evidence="1" id="KW-0812">Transmembrane</keyword>
<evidence type="ECO:0000256" key="1">
    <source>
        <dbReference type="SAM" id="Phobius"/>
    </source>
</evidence>
<protein>
    <submittedName>
        <fullName evidence="2">Uncharacterized protein</fullName>
    </submittedName>
</protein>
<dbReference type="AlphaFoldDB" id="A0A9D1VBC0"/>
<evidence type="ECO:0000313" key="2">
    <source>
        <dbReference type="EMBL" id="HIX19839.1"/>
    </source>
</evidence>
<reference evidence="2" key="1">
    <citation type="journal article" date="2021" name="PeerJ">
        <title>Extensive microbial diversity within the chicken gut microbiome revealed by metagenomics and culture.</title>
        <authorList>
            <person name="Gilroy R."/>
            <person name="Ravi A."/>
            <person name="Getino M."/>
            <person name="Pursley I."/>
            <person name="Horton D.L."/>
            <person name="Alikhan N.F."/>
            <person name="Baker D."/>
            <person name="Gharbi K."/>
            <person name="Hall N."/>
            <person name="Watson M."/>
            <person name="Adriaenssens E.M."/>
            <person name="Foster-Nyarko E."/>
            <person name="Jarju S."/>
            <person name="Secka A."/>
            <person name="Antonio M."/>
            <person name="Oren A."/>
            <person name="Chaudhuri R.R."/>
            <person name="La Ragione R."/>
            <person name="Hildebrand F."/>
            <person name="Pallen M.J."/>
        </authorList>
    </citation>
    <scope>NUCLEOTIDE SEQUENCE</scope>
    <source>
        <strain evidence="2">14975</strain>
    </source>
</reference>
<evidence type="ECO:0000313" key="3">
    <source>
        <dbReference type="Proteomes" id="UP000823964"/>
    </source>
</evidence>
<gene>
    <name evidence="2" type="ORF">H9862_04455</name>
</gene>
<dbReference type="Proteomes" id="UP000823964">
    <property type="component" value="Unassembled WGS sequence"/>
</dbReference>
<keyword evidence="1" id="KW-0472">Membrane</keyword>
<dbReference type="EMBL" id="DXFQ01000075">
    <property type="protein sequence ID" value="HIX19839.1"/>
    <property type="molecule type" value="Genomic_DNA"/>
</dbReference>
<proteinExistence type="predicted"/>
<keyword evidence="1" id="KW-1133">Transmembrane helix</keyword>